<dbReference type="AlphaFoldDB" id="A0A562V465"/>
<proteinExistence type="predicted"/>
<gene>
    <name evidence="1" type="ORF">LX16_3432</name>
</gene>
<organism evidence="1 2">
    <name type="scientific">Stackebrandtia albiflava</name>
    <dbReference type="NCBI Taxonomy" id="406432"/>
    <lineage>
        <taxon>Bacteria</taxon>
        <taxon>Bacillati</taxon>
        <taxon>Actinomycetota</taxon>
        <taxon>Actinomycetes</taxon>
        <taxon>Glycomycetales</taxon>
        <taxon>Glycomycetaceae</taxon>
        <taxon>Stackebrandtia</taxon>
    </lineage>
</organism>
<accession>A0A562V465</accession>
<dbReference type="OrthoDB" id="4250947at2"/>
<protein>
    <submittedName>
        <fullName evidence="1">Uncharacterized protein</fullName>
    </submittedName>
</protein>
<dbReference type="EMBL" id="VLLL01000006">
    <property type="protein sequence ID" value="TWJ12670.1"/>
    <property type="molecule type" value="Genomic_DNA"/>
</dbReference>
<evidence type="ECO:0000313" key="1">
    <source>
        <dbReference type="EMBL" id="TWJ12670.1"/>
    </source>
</evidence>
<comment type="caution">
    <text evidence="1">The sequence shown here is derived from an EMBL/GenBank/DDBJ whole genome shotgun (WGS) entry which is preliminary data.</text>
</comment>
<keyword evidence="2" id="KW-1185">Reference proteome</keyword>
<dbReference type="RefSeq" id="WP_147139963.1">
    <property type="nucleotide sequence ID" value="NZ_BAABIJ010000002.1"/>
</dbReference>
<name>A0A562V465_9ACTN</name>
<dbReference type="Proteomes" id="UP000321617">
    <property type="component" value="Unassembled WGS sequence"/>
</dbReference>
<reference evidence="1 2" key="1">
    <citation type="journal article" date="2013" name="Stand. Genomic Sci.">
        <title>Genomic Encyclopedia of Type Strains, Phase I: The one thousand microbial genomes (KMG-I) project.</title>
        <authorList>
            <person name="Kyrpides N.C."/>
            <person name="Woyke T."/>
            <person name="Eisen J.A."/>
            <person name="Garrity G."/>
            <person name="Lilburn T.G."/>
            <person name="Beck B.J."/>
            <person name="Whitman W.B."/>
            <person name="Hugenholtz P."/>
            <person name="Klenk H.P."/>
        </authorList>
    </citation>
    <scope>NUCLEOTIDE SEQUENCE [LARGE SCALE GENOMIC DNA]</scope>
    <source>
        <strain evidence="1 2">DSM 45044</strain>
    </source>
</reference>
<sequence>MKLSRLATRIGDRMLGRLVPETTADAALRCWTQSKTVSCGVGKYQRCRRTCCQDGTCGGWSCGVCAVG</sequence>
<evidence type="ECO:0000313" key="2">
    <source>
        <dbReference type="Proteomes" id="UP000321617"/>
    </source>
</evidence>